<dbReference type="GO" id="GO:0005524">
    <property type="term" value="F:ATP binding"/>
    <property type="evidence" value="ECO:0007669"/>
    <property type="project" value="UniProtKB-UniRule"/>
</dbReference>
<dbReference type="EMBL" id="CADCTW010000233">
    <property type="protein sequence ID" value="CAA9368750.1"/>
    <property type="molecule type" value="Genomic_DNA"/>
</dbReference>
<dbReference type="GO" id="GO:0046872">
    <property type="term" value="F:metal ion binding"/>
    <property type="evidence" value="ECO:0007669"/>
    <property type="project" value="InterPro"/>
</dbReference>
<protein>
    <submittedName>
        <fullName evidence="3">Ribosomal protein S6 glutaminyl transferase related protein</fullName>
    </submittedName>
</protein>
<keyword evidence="1" id="KW-0067">ATP-binding</keyword>
<reference evidence="3" key="1">
    <citation type="submission" date="2020-02" db="EMBL/GenBank/DDBJ databases">
        <authorList>
            <person name="Meier V. D."/>
        </authorList>
    </citation>
    <scope>NUCLEOTIDE SEQUENCE</scope>
    <source>
        <strain evidence="3">AVDCRST_MAG68</strain>
    </source>
</reference>
<dbReference type="InterPro" id="IPR006336">
    <property type="entry name" value="GCS2"/>
</dbReference>
<sequence length="975" mass="107851">MKRRRVMVVVSDPADAAGLPEAGVVRAERYLEGGGEVAEPGAVVVNLCRSFHYGSTGYYVSLLADARGQQVLPRVETSEGMGEPYGLFRALQEAGVPTVDAAEMSVRRRMADVPQPAASPRAPGDDAPPAVFHPPLVRCPETSLRPAQEGEVAETLAVLGRTEDPRFRVAGRTVFREWPVPLLRIQLVFEEDEWKVCGVAPVSPHHLDGEQRGLLAGALADTRRVFRRGTAEPRETRRASIAVLVDVEDIFSPSSPETIDRLERVAARMNVHVHRIGLGELRRLPEYDALFIRVLAGVSEPAFQFALRAEALDMPVVDDSQSIIRCGNKVFLEELLRREGIPTPRSRIITPHTPWETVAELGFPFVVKLPDGSFSNAVHKVVTREDFHERSAEMFRRSPLILAQEWLPTDFDWRVAVLDGKLLFAARYFMARGHWQIRSEQKGTERYGRVEAVPRGQAPREVVDAALRAAALIGDGLYGVDLKETPDGPVVIEVNDNPNLDVGYEDAEDGNAVYEDLVEFFLRRVEAAPVDAAPPRAAPSPQALERLRAPIRVRGAASAERAFRPFEVAGMELEYPTVDRDLNVVPLVEEAFRVLAGRGTSDVELGAVGFSNEIADHVFEVKTGAPLRSLADAETALVEGIGRFSAVLRDEWGARLLPTGMHPWFNPAKGRLWSRSNGRIYNTYARLFDVQTHGWMNVHAAHLNLPMGGEEDAVAMHTAATLLIPYLPALAASSPMHDGELQPSADARLAWILEHQARIPESCGELVPEYVGSFGDYRKKILQPMYAALDRLPDAGAIRHDFFNARGAVFKFSRRAMEVRVLDTQECVKMDVAVAVFVRSALRYLASRVKKGRIALPPHALLVEDFRACIRDGSRARVLAPRVAGDRDAEGRVEARDALRALLAGARRAVRRDEASYLDLAARMIETGSLSERIRAELAPVADADDERFTEAARKIYIELMDCLEANEPWARRGL</sequence>
<dbReference type="GO" id="GO:0042398">
    <property type="term" value="P:modified amino acid biosynthetic process"/>
    <property type="evidence" value="ECO:0007669"/>
    <property type="project" value="InterPro"/>
</dbReference>
<dbReference type="PANTHER" id="PTHR36510">
    <property type="entry name" value="GLUTAMATE--CYSTEINE LIGASE 2-RELATED"/>
    <property type="match status" value="1"/>
</dbReference>
<dbReference type="GO" id="GO:0004357">
    <property type="term" value="F:glutamate-cysteine ligase activity"/>
    <property type="evidence" value="ECO:0007669"/>
    <property type="project" value="InterPro"/>
</dbReference>
<proteinExistence type="predicted"/>
<dbReference type="InterPro" id="IPR014746">
    <property type="entry name" value="Gln_synth/guanido_kin_cat_dom"/>
</dbReference>
<dbReference type="PANTHER" id="PTHR36510:SF1">
    <property type="entry name" value="GLUTAMATE--CYSTEINE LIGASE 2-RELATED"/>
    <property type="match status" value="1"/>
</dbReference>
<dbReference type="Pfam" id="PF04107">
    <property type="entry name" value="GCS2"/>
    <property type="match status" value="1"/>
</dbReference>
<accession>A0A6J4MU22</accession>
<evidence type="ECO:0000313" key="3">
    <source>
        <dbReference type="EMBL" id="CAA9368750.1"/>
    </source>
</evidence>
<dbReference type="SUPFAM" id="SSF55931">
    <property type="entry name" value="Glutamine synthetase/guanido kinase"/>
    <property type="match status" value="1"/>
</dbReference>
<name>A0A6J4MU22_9BACT</name>
<dbReference type="InterPro" id="IPR011761">
    <property type="entry name" value="ATP-grasp"/>
</dbReference>
<dbReference type="InterPro" id="IPR050141">
    <property type="entry name" value="GCL_type2/YbdK_subfam"/>
</dbReference>
<dbReference type="GO" id="GO:0016740">
    <property type="term" value="F:transferase activity"/>
    <property type="evidence" value="ECO:0007669"/>
    <property type="project" value="UniProtKB-KW"/>
</dbReference>
<evidence type="ECO:0000256" key="1">
    <source>
        <dbReference type="PROSITE-ProRule" id="PRU00409"/>
    </source>
</evidence>
<dbReference type="Gene3D" id="3.30.590.20">
    <property type="match status" value="1"/>
</dbReference>
<dbReference type="Pfam" id="PF08443">
    <property type="entry name" value="RimK"/>
    <property type="match status" value="1"/>
</dbReference>
<dbReference type="InterPro" id="IPR025839">
    <property type="entry name" value="RLAN_dom"/>
</dbReference>
<dbReference type="InterPro" id="IPR013651">
    <property type="entry name" value="ATP-grasp_RimK-type"/>
</dbReference>
<dbReference type="AlphaFoldDB" id="A0A6J4MU22"/>
<evidence type="ECO:0000259" key="2">
    <source>
        <dbReference type="PROSITE" id="PS50975"/>
    </source>
</evidence>
<gene>
    <name evidence="3" type="ORF">AVDCRST_MAG68-5211</name>
</gene>
<dbReference type="Pfam" id="PF14401">
    <property type="entry name" value="RLAN"/>
    <property type="match status" value="1"/>
</dbReference>
<organism evidence="3">
    <name type="scientific">uncultured Gemmatimonadota bacterium</name>
    <dbReference type="NCBI Taxonomy" id="203437"/>
    <lineage>
        <taxon>Bacteria</taxon>
        <taxon>Pseudomonadati</taxon>
        <taxon>Gemmatimonadota</taxon>
        <taxon>environmental samples</taxon>
    </lineage>
</organism>
<dbReference type="Gene3D" id="3.30.470.20">
    <property type="entry name" value="ATP-grasp fold, B domain"/>
    <property type="match status" value="1"/>
</dbReference>
<keyword evidence="3" id="KW-0808">Transferase</keyword>
<dbReference type="PROSITE" id="PS50975">
    <property type="entry name" value="ATP_GRASP"/>
    <property type="match status" value="1"/>
</dbReference>
<dbReference type="Gene3D" id="3.30.1490.20">
    <property type="entry name" value="ATP-grasp fold, A domain"/>
    <property type="match status" value="1"/>
</dbReference>
<feature type="domain" description="ATP-grasp" evidence="2">
    <location>
        <begin position="333"/>
        <end position="526"/>
    </location>
</feature>
<dbReference type="SUPFAM" id="SSF56059">
    <property type="entry name" value="Glutathione synthetase ATP-binding domain-like"/>
    <property type="match status" value="1"/>
</dbReference>
<keyword evidence="1" id="KW-0547">Nucleotide-binding</keyword>
<dbReference type="InterPro" id="IPR013815">
    <property type="entry name" value="ATP_grasp_subdomain_1"/>
</dbReference>